<evidence type="ECO:0000313" key="1">
    <source>
        <dbReference type="EMBL" id="MFM0106017.1"/>
    </source>
</evidence>
<comment type="caution">
    <text evidence="1">The sequence shown here is derived from an EMBL/GenBank/DDBJ whole genome shotgun (WGS) entry which is preliminary data.</text>
</comment>
<sequence>MTLHYLKYSPAKLRKFILDAHERMVNDQDFVGSELFASSLDELAPYLLGQEGPGVGPGFRALQERTGIMTITSEGICPGTSCSVGGPLISVAHNTYAPVPGGKRCGLCRFWMTGPAHLLGQVTAVNNLAFVIRKKGLELAKINDERLDAEDSGNKRKARELRDRADILNRELEIDVNEWIARYRYAEKSVALMDDYLATKKRVTGEGANVPVPVLTSSSGPELRVTLEQAHEFELLDQITQMSSFSTSFSNREAELEKNAILSKLTTANDMKPFLLNLNDEHAHEAGNLLSSLILQQVRGQKLDDLLSGKKPLKDYPRLAKAIKLLEENATAEALSDSNQMSRLAALVGKAAGPSGATDEEEQFA</sequence>
<gene>
    <name evidence="1" type="ORF">PQR01_21625</name>
</gene>
<dbReference type="EMBL" id="JAQQDW010000046">
    <property type="protein sequence ID" value="MFM0106017.1"/>
    <property type="molecule type" value="Genomic_DNA"/>
</dbReference>
<proteinExistence type="predicted"/>
<organism evidence="1 2">
    <name type="scientific">Paraburkholderia rhynchosiae</name>
    <dbReference type="NCBI Taxonomy" id="487049"/>
    <lineage>
        <taxon>Bacteria</taxon>
        <taxon>Pseudomonadati</taxon>
        <taxon>Pseudomonadota</taxon>
        <taxon>Betaproteobacteria</taxon>
        <taxon>Burkholderiales</taxon>
        <taxon>Burkholderiaceae</taxon>
        <taxon>Paraburkholderia</taxon>
    </lineage>
</organism>
<protein>
    <submittedName>
        <fullName evidence="1">Uncharacterized protein</fullName>
    </submittedName>
</protein>
<dbReference type="Proteomes" id="UP001629235">
    <property type="component" value="Unassembled WGS sequence"/>
</dbReference>
<accession>A0ACC7NEU7</accession>
<name>A0ACC7NEU7_9BURK</name>
<keyword evidence="2" id="KW-1185">Reference proteome</keyword>
<reference evidence="1 2" key="1">
    <citation type="journal article" date="2024" name="Chem. Sci.">
        <title>Discovery of megapolipeptins by genome mining of a Burkholderiales bacteria collection.</title>
        <authorList>
            <person name="Paulo B.S."/>
            <person name="Recchia M.J.J."/>
            <person name="Lee S."/>
            <person name="Fergusson C.H."/>
            <person name="Romanowski S.B."/>
            <person name="Hernandez A."/>
            <person name="Krull N."/>
            <person name="Liu D.Y."/>
            <person name="Cavanagh H."/>
            <person name="Bos A."/>
            <person name="Gray C.A."/>
            <person name="Murphy B.T."/>
            <person name="Linington R.G."/>
            <person name="Eustaquio A.S."/>
        </authorList>
    </citation>
    <scope>NUCLEOTIDE SEQUENCE [LARGE SCALE GENOMIC DNA]</scope>
    <source>
        <strain evidence="1 2">RL18-126-BIB-B</strain>
    </source>
</reference>
<evidence type="ECO:0000313" key="2">
    <source>
        <dbReference type="Proteomes" id="UP001629235"/>
    </source>
</evidence>